<evidence type="ECO:0000313" key="9">
    <source>
        <dbReference type="EMBL" id="CAB4218257.1"/>
    </source>
</evidence>
<dbReference type="EMBL" id="LR796953">
    <property type="protein sequence ID" value="CAB4177741.1"/>
    <property type="molecule type" value="Genomic_DNA"/>
</dbReference>
<evidence type="ECO:0000313" key="1">
    <source>
        <dbReference type="EMBL" id="CAB4146622.1"/>
    </source>
</evidence>
<sequence length="76" mass="8780">MNMSEETRIRDRCDQLWHALAIVLRVSMQNDEEPAEHKRAREWAVSVFGGDAETANTALDMALKKYVDRDRMSANQ</sequence>
<reference evidence="1" key="1">
    <citation type="submission" date="2020-04" db="EMBL/GenBank/DDBJ databases">
        <authorList>
            <person name="Chiriac C."/>
            <person name="Salcher M."/>
            <person name="Ghai R."/>
            <person name="Kavagutti S V."/>
        </authorList>
    </citation>
    <scope>NUCLEOTIDE SEQUENCE</scope>
</reference>
<dbReference type="EMBL" id="LR798397">
    <property type="protein sequence ID" value="CAB5229120.1"/>
    <property type="molecule type" value="Genomic_DNA"/>
</dbReference>
<name>A0A6J5MK59_9CAUD</name>
<evidence type="ECO:0000313" key="7">
    <source>
        <dbReference type="EMBL" id="CAB4200400.1"/>
    </source>
</evidence>
<dbReference type="EMBL" id="LR796881">
    <property type="protein sequence ID" value="CAB4172393.1"/>
    <property type="molecule type" value="Genomic_DNA"/>
</dbReference>
<dbReference type="EMBL" id="LR797405">
    <property type="protein sequence ID" value="CAB4214184.1"/>
    <property type="molecule type" value="Genomic_DNA"/>
</dbReference>
<evidence type="ECO:0000313" key="4">
    <source>
        <dbReference type="EMBL" id="CAB4177741.1"/>
    </source>
</evidence>
<accession>A0A6J5MK59</accession>
<gene>
    <name evidence="4" type="ORF">UFOVP1006_43</name>
    <name evidence="5" type="ORF">UFOVP1096_37</name>
    <name evidence="6" type="ORF">UFOVP1157_50</name>
    <name evidence="7" type="ORF">UFOVP1347_40</name>
    <name evidence="8" type="ORF">UFOVP1455_28</name>
    <name evidence="10" type="ORF">UFOVP1543_28</name>
    <name evidence="9" type="ORF">UFOVP1606_14</name>
    <name evidence="1" type="ORF">UFOVP497_45</name>
    <name evidence="2" type="ORF">UFOVP834_21</name>
    <name evidence="3" type="ORF">UFOVP922_50</name>
</gene>
<dbReference type="EMBL" id="LR797102">
    <property type="protein sequence ID" value="CAB4187697.1"/>
    <property type="molecule type" value="Genomic_DNA"/>
</dbReference>
<dbReference type="EMBL" id="LR797060">
    <property type="protein sequence ID" value="CAB4184051.1"/>
    <property type="molecule type" value="Genomic_DNA"/>
</dbReference>
<evidence type="ECO:0000313" key="10">
    <source>
        <dbReference type="EMBL" id="CAB5229120.1"/>
    </source>
</evidence>
<organism evidence="1">
    <name type="scientific">uncultured Caudovirales phage</name>
    <dbReference type="NCBI Taxonomy" id="2100421"/>
    <lineage>
        <taxon>Viruses</taxon>
        <taxon>Duplodnaviria</taxon>
        <taxon>Heunggongvirae</taxon>
        <taxon>Uroviricota</taxon>
        <taxon>Caudoviricetes</taxon>
        <taxon>Peduoviridae</taxon>
        <taxon>Maltschvirus</taxon>
        <taxon>Maltschvirus maltsch</taxon>
    </lineage>
</organism>
<evidence type="ECO:0000313" key="2">
    <source>
        <dbReference type="EMBL" id="CAB4164354.1"/>
    </source>
</evidence>
<dbReference type="EMBL" id="LR796470">
    <property type="protein sequence ID" value="CAB4146622.1"/>
    <property type="molecule type" value="Genomic_DNA"/>
</dbReference>
<dbReference type="EMBL" id="LR796763">
    <property type="protein sequence ID" value="CAB4164354.1"/>
    <property type="molecule type" value="Genomic_DNA"/>
</dbReference>
<evidence type="ECO:0000313" key="5">
    <source>
        <dbReference type="EMBL" id="CAB4184051.1"/>
    </source>
</evidence>
<dbReference type="EMBL" id="LR797463">
    <property type="protein sequence ID" value="CAB4218257.1"/>
    <property type="molecule type" value="Genomic_DNA"/>
</dbReference>
<protein>
    <submittedName>
        <fullName evidence="1">Uncharacterized protein</fullName>
    </submittedName>
</protein>
<evidence type="ECO:0000313" key="8">
    <source>
        <dbReference type="EMBL" id="CAB4214184.1"/>
    </source>
</evidence>
<evidence type="ECO:0000313" key="3">
    <source>
        <dbReference type="EMBL" id="CAB4172393.1"/>
    </source>
</evidence>
<dbReference type="EMBL" id="LR797307">
    <property type="protein sequence ID" value="CAB4200400.1"/>
    <property type="molecule type" value="Genomic_DNA"/>
</dbReference>
<evidence type="ECO:0000313" key="6">
    <source>
        <dbReference type="EMBL" id="CAB4187697.1"/>
    </source>
</evidence>
<proteinExistence type="predicted"/>